<organism evidence="4 5">
    <name type="scientific">Planotetraspora kaengkrachanensis</name>
    <dbReference type="NCBI Taxonomy" id="575193"/>
    <lineage>
        <taxon>Bacteria</taxon>
        <taxon>Bacillati</taxon>
        <taxon>Actinomycetota</taxon>
        <taxon>Actinomycetes</taxon>
        <taxon>Streptosporangiales</taxon>
        <taxon>Streptosporangiaceae</taxon>
        <taxon>Planotetraspora</taxon>
    </lineage>
</organism>
<dbReference type="GO" id="GO:0000166">
    <property type="term" value="F:nucleotide binding"/>
    <property type="evidence" value="ECO:0007669"/>
    <property type="project" value="InterPro"/>
</dbReference>
<dbReference type="RefSeq" id="WP_203882046.1">
    <property type="nucleotide sequence ID" value="NZ_BAABHH010000007.1"/>
</dbReference>
<evidence type="ECO:0000313" key="5">
    <source>
        <dbReference type="Proteomes" id="UP000630097"/>
    </source>
</evidence>
<dbReference type="SUPFAM" id="SSF51735">
    <property type="entry name" value="NAD(P)-binding Rossmann-fold domains"/>
    <property type="match status" value="1"/>
</dbReference>
<reference evidence="4 5" key="1">
    <citation type="submission" date="2021-01" db="EMBL/GenBank/DDBJ databases">
        <title>Whole genome shotgun sequence of Planotetraspora kaengkrachanensis NBRC 104272.</title>
        <authorList>
            <person name="Komaki H."/>
            <person name="Tamura T."/>
        </authorList>
    </citation>
    <scope>NUCLEOTIDE SEQUENCE [LARGE SCALE GENOMIC DNA]</scope>
    <source>
        <strain evidence="4 5">NBRC 104272</strain>
    </source>
</reference>
<dbReference type="InterPro" id="IPR000683">
    <property type="entry name" value="Gfo/Idh/MocA-like_OxRdtase_N"/>
</dbReference>
<dbReference type="GO" id="GO:0016491">
    <property type="term" value="F:oxidoreductase activity"/>
    <property type="evidence" value="ECO:0007669"/>
    <property type="project" value="UniProtKB-KW"/>
</dbReference>
<dbReference type="AlphaFoldDB" id="A0A8J3PQX3"/>
<dbReference type="PANTHER" id="PTHR43818">
    <property type="entry name" value="BCDNA.GH03377"/>
    <property type="match status" value="1"/>
</dbReference>
<gene>
    <name evidence="4" type="ORF">Pka01_16840</name>
</gene>
<dbReference type="Pfam" id="PF01408">
    <property type="entry name" value="GFO_IDH_MocA"/>
    <property type="match status" value="1"/>
</dbReference>
<dbReference type="InterPro" id="IPR055170">
    <property type="entry name" value="GFO_IDH_MocA-like_dom"/>
</dbReference>
<dbReference type="Gene3D" id="3.30.360.10">
    <property type="entry name" value="Dihydrodipicolinate Reductase, domain 2"/>
    <property type="match status" value="1"/>
</dbReference>
<feature type="domain" description="GFO/IDH/MocA-like oxidoreductase" evidence="3">
    <location>
        <begin position="132"/>
        <end position="277"/>
    </location>
</feature>
<comment type="caution">
    <text evidence="4">The sequence shown here is derived from an EMBL/GenBank/DDBJ whole genome shotgun (WGS) entry which is preliminary data.</text>
</comment>
<keyword evidence="5" id="KW-1185">Reference proteome</keyword>
<feature type="domain" description="Gfo/Idh/MocA-like oxidoreductase N-terminal" evidence="2">
    <location>
        <begin position="7"/>
        <end position="120"/>
    </location>
</feature>
<dbReference type="Pfam" id="PF22725">
    <property type="entry name" value="GFO_IDH_MocA_C3"/>
    <property type="match status" value="1"/>
</dbReference>
<proteinExistence type="predicted"/>
<dbReference type="InterPro" id="IPR036291">
    <property type="entry name" value="NAD(P)-bd_dom_sf"/>
</dbReference>
<evidence type="ECO:0000256" key="1">
    <source>
        <dbReference type="ARBA" id="ARBA00023002"/>
    </source>
</evidence>
<keyword evidence="1" id="KW-0560">Oxidoreductase</keyword>
<dbReference type="EMBL" id="BONV01000005">
    <property type="protein sequence ID" value="GIG78557.1"/>
    <property type="molecule type" value="Genomic_DNA"/>
</dbReference>
<evidence type="ECO:0000313" key="4">
    <source>
        <dbReference type="EMBL" id="GIG78557.1"/>
    </source>
</evidence>
<sequence>MTRPGAAVIGVGFIGELHADALRRAGVHVAGVLGSRPERAREKAARMGAERVYNDLPELLADPDVQVVHVTSPNHVHAEQALAAIEAGRHVVCEKPLALDAADGLRMLRAAEAAGVVHAVCFNIRFYPVLHEAAARVRAGAVGAPRLISGHYLQDWLLRATDWNWRLDPAQAGSLRAVADIGSHWLDLARFVTGLQVTEVLADLHTFVRRRLRPTAPVETFAATHEGEREAVEMSTDDAAGLLLRYGEAARGVLTISQVSAGRKNTLGIEVDGADAALAWSSEAAEQLWLGHRDRPNERLWRDPALLGPDARRVAHYPGGHAEGFAETFLGLFERVYADVAAGGPSADPAYPTFADGLEGLFVEEAIRRSDAEGRWVSVERRKE</sequence>
<evidence type="ECO:0000259" key="2">
    <source>
        <dbReference type="Pfam" id="PF01408"/>
    </source>
</evidence>
<evidence type="ECO:0000259" key="3">
    <source>
        <dbReference type="Pfam" id="PF22725"/>
    </source>
</evidence>
<protein>
    <submittedName>
        <fullName evidence="4">Dehydrogenase</fullName>
    </submittedName>
</protein>
<dbReference type="SUPFAM" id="SSF55347">
    <property type="entry name" value="Glyceraldehyde-3-phosphate dehydrogenase-like, C-terminal domain"/>
    <property type="match status" value="1"/>
</dbReference>
<dbReference type="Gene3D" id="3.40.50.720">
    <property type="entry name" value="NAD(P)-binding Rossmann-like Domain"/>
    <property type="match status" value="1"/>
</dbReference>
<name>A0A8J3PQX3_9ACTN</name>
<dbReference type="Proteomes" id="UP000630097">
    <property type="component" value="Unassembled WGS sequence"/>
</dbReference>
<accession>A0A8J3PQX3</accession>
<dbReference type="PANTHER" id="PTHR43818:SF11">
    <property type="entry name" value="BCDNA.GH03377"/>
    <property type="match status" value="1"/>
</dbReference>
<dbReference type="InterPro" id="IPR050463">
    <property type="entry name" value="Gfo/Idh/MocA_oxidrdct_glycsds"/>
</dbReference>